<dbReference type="PANTHER" id="PTHR41805:SF1">
    <property type="entry name" value="RRNA-PROCESSING PROTEIN FYV7"/>
    <property type="match status" value="1"/>
</dbReference>
<organism evidence="2">
    <name type="scientific">Pseudogymnoascus destructans</name>
    <dbReference type="NCBI Taxonomy" id="655981"/>
    <lineage>
        <taxon>Eukaryota</taxon>
        <taxon>Fungi</taxon>
        <taxon>Dikarya</taxon>
        <taxon>Ascomycota</taxon>
        <taxon>Pezizomycotina</taxon>
        <taxon>Leotiomycetes</taxon>
        <taxon>Thelebolales</taxon>
        <taxon>Thelebolaceae</taxon>
        <taxon>Pseudogymnoascus</taxon>
    </lineage>
</organism>
<feature type="compositionally biased region" description="Basic and acidic residues" evidence="1">
    <location>
        <begin position="139"/>
        <end position="177"/>
    </location>
</feature>
<dbReference type="Proteomes" id="UP000077154">
    <property type="component" value="Unassembled WGS sequence"/>
</dbReference>
<accession>A0A177AH77</accession>
<dbReference type="PANTHER" id="PTHR41805">
    <property type="entry name" value="EXPRESSED PROTEIN"/>
    <property type="match status" value="1"/>
</dbReference>
<name>A0A177AH77_9PEZI</name>
<feature type="compositionally biased region" description="Basic and acidic residues" evidence="1">
    <location>
        <begin position="1"/>
        <end position="12"/>
    </location>
</feature>
<dbReference type="eggNOG" id="ENOG502SBYU">
    <property type="taxonomic scope" value="Eukaryota"/>
</dbReference>
<dbReference type="EMBL" id="KV441389">
    <property type="protein sequence ID" value="OAF61446.1"/>
    <property type="molecule type" value="Genomic_DNA"/>
</dbReference>
<feature type="region of interest" description="Disordered" evidence="1">
    <location>
        <begin position="1"/>
        <end position="33"/>
    </location>
</feature>
<sequence length="213" mass="23907">MAPKRDREDDPQVPHVKKTRAGFKVGPDNLPDGTWRRKVIKIKKDLIHNAKVKKSYAKIKARTSPPPTPAAPDASTIVIQAPSEPVAPTPVEPKQEREGEGDRELHPSRQAMLDAPDAPPAASVPRFSGPKTARAKKPGYFDKAKAEADVKRKEAEERRAEFERRDKERKGKVEERERHRRAMAKARTGGRNGQRKLGRESVVLLDKVRRMVG</sequence>
<proteinExistence type="predicted"/>
<dbReference type="VEuPathDB" id="FungiDB:GMDG_03811"/>
<evidence type="ECO:0000313" key="2">
    <source>
        <dbReference type="EMBL" id="OAF61446.1"/>
    </source>
</evidence>
<dbReference type="OrthoDB" id="2135053at2759"/>
<dbReference type="AlphaFoldDB" id="A0A177AH77"/>
<feature type="compositionally biased region" description="Basic residues" evidence="1">
    <location>
        <begin position="51"/>
        <end position="61"/>
    </location>
</feature>
<reference evidence="2" key="1">
    <citation type="submission" date="2016-03" db="EMBL/GenBank/DDBJ databases">
        <title>Updated assembly of Pseudogymnoascus destructans, the fungus causing white-nose syndrome of bats.</title>
        <authorList>
            <person name="Palmer J.M."/>
            <person name="Drees K.P."/>
            <person name="Foster J.T."/>
            <person name="Lindner D.L."/>
        </authorList>
    </citation>
    <scope>NUCLEOTIDE SEQUENCE [LARGE SCALE GENOMIC DNA]</scope>
    <source>
        <strain evidence="2">20631-21</strain>
    </source>
</reference>
<evidence type="ECO:0000256" key="1">
    <source>
        <dbReference type="SAM" id="MobiDB-lite"/>
    </source>
</evidence>
<dbReference type="RefSeq" id="XP_024326721.1">
    <property type="nucleotide sequence ID" value="XM_024465546.1"/>
</dbReference>
<gene>
    <name evidence="2" type="ORF">VC83_01874</name>
</gene>
<evidence type="ECO:0008006" key="3">
    <source>
        <dbReference type="Google" id="ProtNLM"/>
    </source>
</evidence>
<feature type="compositionally biased region" description="Basic and acidic residues" evidence="1">
    <location>
        <begin position="93"/>
        <end position="107"/>
    </location>
</feature>
<protein>
    <recommendedName>
        <fullName evidence="3">rRNA-processing protein FYV7</fullName>
    </recommendedName>
</protein>
<dbReference type="GeneID" id="36284961"/>
<feature type="region of interest" description="Disordered" evidence="1">
    <location>
        <begin position="51"/>
        <end position="199"/>
    </location>
</feature>